<accession>A0A5F1Y7J9</accession>
<comment type="caution">
    <text evidence="1">The sequence shown here is derived from an EMBL/GenBank/DDBJ whole genome shotgun (WGS) entry which is preliminary data.</text>
</comment>
<evidence type="ECO:0000313" key="2">
    <source>
        <dbReference type="Proteomes" id="UP000298277"/>
    </source>
</evidence>
<evidence type="ECO:0008006" key="3">
    <source>
        <dbReference type="Google" id="ProtNLM"/>
    </source>
</evidence>
<sequence length="518" mass="60523">MKKNTKNIRAIYGSFMYDLHELVISSLKRNYNFEPIYWLSSVSTFDKISREYPDAILHDVISARRGIRPDSIQDSEFPALDETEIHKYSRYESVALTMMDRFDATGSMFPYRQRIEYYYSELRYWIGIVDSLKPDVFVSYVIPHAVTDYILYAVCKEKKIPVLMVDATAVVDRYFLIINSIENHSFFISERLKTNRKKKSETIEKDVEQFIGKLKSSYELAIPKYMNMQKDHSSKNPFWKEKWDDFKILIDGIFSKSRPFGKQHVKFNTIPIKRNGATLNQISFILYKYWSNHNRRRLLRLYRNLSASPSFDEKYIYFAANYQPEATTSPSSGIYANLVLIIRLLSSLLPADWKIYYKEHPATFWSITEAHMSRDEEYYRLLSEIPKLRIIPTEVPSFDLIDHAAAVASATGTAVLEGVVRGKPGLLFGESWFCGMKSIFRIHSREDLKRALDKIQTGYRPNEKEIREYLYAACEAAFPDLLIRDFHKRIGHAEDPDSEMRKIADAIGVTYKRSIGKY</sequence>
<gene>
    <name evidence="1" type="ORF">EHQ17_14520</name>
</gene>
<dbReference type="RefSeq" id="WP_135590654.1">
    <property type="nucleotide sequence ID" value="NZ_RQEZ01000048.1"/>
</dbReference>
<dbReference type="OrthoDB" id="314295at2"/>
<evidence type="ECO:0000313" key="1">
    <source>
        <dbReference type="EMBL" id="TGK30934.1"/>
    </source>
</evidence>
<organism evidence="1 2">
    <name type="scientific">Leptospira gomenensis</name>
    <dbReference type="NCBI Taxonomy" id="2484974"/>
    <lineage>
        <taxon>Bacteria</taxon>
        <taxon>Pseudomonadati</taxon>
        <taxon>Spirochaetota</taxon>
        <taxon>Spirochaetia</taxon>
        <taxon>Leptospirales</taxon>
        <taxon>Leptospiraceae</taxon>
        <taxon>Leptospira</taxon>
    </lineage>
</organism>
<keyword evidence="2" id="KW-1185">Reference proteome</keyword>
<dbReference type="Proteomes" id="UP000298277">
    <property type="component" value="Unassembled WGS sequence"/>
</dbReference>
<name>A0A5F1Y7J9_9LEPT</name>
<reference evidence="1" key="1">
    <citation type="journal article" date="2019" name="PLoS Negl. Trop. Dis.">
        <title>Revisiting the worldwide diversity of Leptospira species in the environment.</title>
        <authorList>
            <person name="Vincent A.T."/>
            <person name="Schiettekatte O."/>
            <person name="Bourhy P."/>
            <person name="Veyrier F.J."/>
            <person name="Picardeau M."/>
        </authorList>
    </citation>
    <scope>NUCLEOTIDE SEQUENCE [LARGE SCALE GENOMIC DNA]</scope>
    <source>
        <strain evidence="1">201800299</strain>
    </source>
</reference>
<dbReference type="EMBL" id="RQFA01000066">
    <property type="protein sequence ID" value="TGK30934.1"/>
    <property type="molecule type" value="Genomic_DNA"/>
</dbReference>
<dbReference type="AlphaFoldDB" id="A0A5F1Y7J9"/>
<protein>
    <recommendedName>
        <fullName evidence="3">Capsule biosynthesis protein</fullName>
    </recommendedName>
</protein>
<proteinExistence type="predicted"/>